<feature type="domain" description="DUF6966" evidence="1">
    <location>
        <begin position="23"/>
        <end position="76"/>
    </location>
</feature>
<protein>
    <recommendedName>
        <fullName evidence="1">DUF6966 domain-containing protein</fullName>
    </recommendedName>
</protein>
<name>A0A2W5WM42_9MICO</name>
<dbReference type="RefSeq" id="WP_111251284.1">
    <property type="nucleotide sequence ID" value="NZ_QKWH01000008.1"/>
</dbReference>
<comment type="caution">
    <text evidence="2">The sequence shown here is derived from an EMBL/GenBank/DDBJ whole genome shotgun (WGS) entry which is preliminary data.</text>
</comment>
<accession>A0A2W5WM42</accession>
<dbReference type="EMBL" id="QKWH01000008">
    <property type="protein sequence ID" value="PZR52609.1"/>
    <property type="molecule type" value="Genomic_DNA"/>
</dbReference>
<organism evidence="2 3">
    <name type="scientific">Xylanimonas oleitrophica</name>
    <dbReference type="NCBI Taxonomy" id="2607479"/>
    <lineage>
        <taxon>Bacteria</taxon>
        <taxon>Bacillati</taxon>
        <taxon>Actinomycetota</taxon>
        <taxon>Actinomycetes</taxon>
        <taxon>Micrococcales</taxon>
        <taxon>Promicromonosporaceae</taxon>
        <taxon>Xylanimonas</taxon>
    </lineage>
</organism>
<dbReference type="InterPro" id="IPR054239">
    <property type="entry name" value="DUF6966"/>
</dbReference>
<keyword evidence="3" id="KW-1185">Reference proteome</keyword>
<evidence type="ECO:0000259" key="1">
    <source>
        <dbReference type="Pfam" id="PF22294"/>
    </source>
</evidence>
<sequence>MPPRTAQHKTLTKRLEDTMTFLERHGEFHWVQWLRLTTQHLDDGEARAGAQVLRAFAAPGSFDDLVISADGGHDVSPGDEARANRRLAELRDAVREEAARLSRRPRHV</sequence>
<dbReference type="AlphaFoldDB" id="A0A2W5WM42"/>
<evidence type="ECO:0000313" key="2">
    <source>
        <dbReference type="EMBL" id="PZR52609.1"/>
    </source>
</evidence>
<evidence type="ECO:0000313" key="3">
    <source>
        <dbReference type="Proteomes" id="UP000248783"/>
    </source>
</evidence>
<proteinExistence type="predicted"/>
<gene>
    <name evidence="2" type="ORF">DNL40_10855</name>
</gene>
<dbReference type="Pfam" id="PF22294">
    <property type="entry name" value="DUF6966"/>
    <property type="match status" value="1"/>
</dbReference>
<reference evidence="2 3" key="1">
    <citation type="submission" date="2018-06" db="EMBL/GenBank/DDBJ databases">
        <title>Whole genome sequencing of a novel hydrocarbon degrading bacterial strain, PW21 isolated from oil contaminated produced water sample.</title>
        <authorList>
            <person name="Nagkirti P."/>
            <person name="Shaikh A."/>
            <person name="Gowdaman V."/>
            <person name="Engineer A.E."/>
            <person name="Dagar S."/>
            <person name="Dhakephalkar P.K."/>
        </authorList>
    </citation>
    <scope>NUCLEOTIDE SEQUENCE [LARGE SCALE GENOMIC DNA]</scope>
    <source>
        <strain evidence="2 3">PW21</strain>
    </source>
</reference>
<dbReference type="Proteomes" id="UP000248783">
    <property type="component" value="Unassembled WGS sequence"/>
</dbReference>